<dbReference type="AlphaFoldDB" id="A0A6A7AQB3"/>
<reference evidence="2" key="1">
    <citation type="submission" date="2020-01" db="EMBL/GenBank/DDBJ databases">
        <authorList>
            <consortium name="DOE Joint Genome Institute"/>
            <person name="Haridas S."/>
            <person name="Albert R."/>
            <person name="Binder M."/>
            <person name="Bloem J."/>
            <person name="Labutti K."/>
            <person name="Salamov A."/>
            <person name="Andreopoulos B."/>
            <person name="Baker S.E."/>
            <person name="Barry K."/>
            <person name="Bills G."/>
            <person name="Bluhm B.H."/>
            <person name="Cannon C."/>
            <person name="Castanera R."/>
            <person name="Culley D.E."/>
            <person name="Daum C."/>
            <person name="Ezra D."/>
            <person name="Gonzalez J.B."/>
            <person name="Henrissat B."/>
            <person name="Kuo A."/>
            <person name="Liang C."/>
            <person name="Lipzen A."/>
            <person name="Lutzoni F."/>
            <person name="Magnuson J."/>
            <person name="Mondo S."/>
            <person name="Nolan M."/>
            <person name="Ohm R."/>
            <person name="Pangilinan J."/>
            <person name="Park H.-J."/>
            <person name="Ramirez L."/>
            <person name="Alfaro M."/>
            <person name="Sun H."/>
            <person name="Tritt A."/>
            <person name="Yoshinaga Y."/>
            <person name="Zwiers L.-H."/>
            <person name="Turgeon B.G."/>
            <person name="Goodwin S.B."/>
            <person name="Spatafora J.W."/>
            <person name="Crous P.W."/>
            <person name="Grigoriev I.V."/>
        </authorList>
    </citation>
    <scope>NUCLEOTIDE SEQUENCE</scope>
    <source>
        <strain evidence="2">IPT5</strain>
    </source>
</reference>
<dbReference type="GO" id="GO:0016491">
    <property type="term" value="F:oxidoreductase activity"/>
    <property type="evidence" value="ECO:0007669"/>
    <property type="project" value="InterPro"/>
</dbReference>
<dbReference type="PANTHER" id="PTHR13887">
    <property type="entry name" value="GLUTATHIONE S-TRANSFERASE KAPPA"/>
    <property type="match status" value="1"/>
</dbReference>
<organism evidence="2 3">
    <name type="scientific">Plenodomus tracheiphilus IPT5</name>
    <dbReference type="NCBI Taxonomy" id="1408161"/>
    <lineage>
        <taxon>Eukaryota</taxon>
        <taxon>Fungi</taxon>
        <taxon>Dikarya</taxon>
        <taxon>Ascomycota</taxon>
        <taxon>Pezizomycotina</taxon>
        <taxon>Dothideomycetes</taxon>
        <taxon>Pleosporomycetidae</taxon>
        <taxon>Pleosporales</taxon>
        <taxon>Pleosporineae</taxon>
        <taxon>Leptosphaeriaceae</taxon>
        <taxon>Plenodomus</taxon>
    </lineage>
</organism>
<dbReference type="PANTHER" id="PTHR13887:SF52">
    <property type="entry name" value="DSBA-LIKE THIOREDOXIN DOMAIN-CONTAINING PROTEIN"/>
    <property type="match status" value="1"/>
</dbReference>
<evidence type="ECO:0000313" key="3">
    <source>
        <dbReference type="Proteomes" id="UP000799423"/>
    </source>
</evidence>
<dbReference type="Pfam" id="PF01323">
    <property type="entry name" value="DSBA"/>
    <property type="match status" value="1"/>
</dbReference>
<feature type="domain" description="DSBA-like thioredoxin" evidence="1">
    <location>
        <begin position="2"/>
        <end position="89"/>
    </location>
</feature>
<proteinExistence type="predicted"/>
<name>A0A6A7AQB3_9PLEO</name>
<dbReference type="EMBL" id="MU006359">
    <property type="protein sequence ID" value="KAF2844924.1"/>
    <property type="molecule type" value="Genomic_DNA"/>
</dbReference>
<evidence type="ECO:0000313" key="2">
    <source>
        <dbReference type="EMBL" id="KAF2844924.1"/>
    </source>
</evidence>
<dbReference type="OrthoDB" id="1930760at2759"/>
<accession>A0A6A7AQB3</accession>
<sequence length="143" mass="15559">MASLGQEEGVVLNFDGGEIANTLQAHRILIYLQVQHSPAQALKGLESFCAQYFTERRHPSSPATLEAACVAAGLSPQEARRVVADENEALAETKAAIREQAGDRVDSVSYVMFEGRKRDFTLVGAKDAGEYGKILEQVEKGYT</sequence>
<evidence type="ECO:0000259" key="1">
    <source>
        <dbReference type="Pfam" id="PF01323"/>
    </source>
</evidence>
<dbReference type="InterPro" id="IPR036249">
    <property type="entry name" value="Thioredoxin-like_sf"/>
</dbReference>
<keyword evidence="3" id="KW-1185">Reference proteome</keyword>
<dbReference type="InterPro" id="IPR001853">
    <property type="entry name" value="DSBA-like_thioredoxin_dom"/>
</dbReference>
<dbReference type="Proteomes" id="UP000799423">
    <property type="component" value="Unassembled WGS sequence"/>
</dbReference>
<dbReference type="SUPFAM" id="SSF52833">
    <property type="entry name" value="Thioredoxin-like"/>
    <property type="match status" value="1"/>
</dbReference>
<dbReference type="Gene3D" id="3.40.30.10">
    <property type="entry name" value="Glutaredoxin"/>
    <property type="match status" value="1"/>
</dbReference>
<gene>
    <name evidence="2" type="ORF">T440DRAFT_483799</name>
</gene>
<protein>
    <recommendedName>
        <fullName evidence="1">DSBA-like thioredoxin domain-containing protein</fullName>
    </recommendedName>
</protein>